<reference evidence="1" key="1">
    <citation type="submission" date="2020-11" db="EMBL/GenBank/DDBJ databases">
        <title>Complete genome sequence of a novel pathogenic Methylobacterium strain isolated from rice in Vietnam.</title>
        <authorList>
            <person name="Lai K."/>
            <person name="Okazaki S."/>
            <person name="Higashi K."/>
            <person name="Mori H."/>
            <person name="Toyoda A."/>
            <person name="Kurokawa K."/>
        </authorList>
    </citation>
    <scope>NUCLEOTIDE SEQUENCE</scope>
    <source>
        <strain evidence="1">VL1</strain>
    </source>
</reference>
<evidence type="ECO:0008006" key="3">
    <source>
        <dbReference type="Google" id="ProtNLM"/>
    </source>
</evidence>
<evidence type="ECO:0000313" key="1">
    <source>
        <dbReference type="EMBL" id="BCM86276.1"/>
    </source>
</evidence>
<dbReference type="InterPro" id="IPR038573">
    <property type="entry name" value="BrnT_sf"/>
</dbReference>
<organism evidence="1 2">
    <name type="scientific">Methylobacterium indicum</name>
    <dbReference type="NCBI Taxonomy" id="1775910"/>
    <lineage>
        <taxon>Bacteria</taxon>
        <taxon>Pseudomonadati</taxon>
        <taxon>Pseudomonadota</taxon>
        <taxon>Alphaproteobacteria</taxon>
        <taxon>Hyphomicrobiales</taxon>
        <taxon>Methylobacteriaceae</taxon>
        <taxon>Methylobacterium</taxon>
    </lineage>
</organism>
<proteinExistence type="predicted"/>
<name>A0A8H8WXB9_9HYPH</name>
<protein>
    <recommendedName>
        <fullName evidence="3">BrnT family toxin</fullName>
    </recommendedName>
</protein>
<dbReference type="EMBL" id="AP024145">
    <property type="protein sequence ID" value="BCM86276.1"/>
    <property type="molecule type" value="Genomic_DNA"/>
</dbReference>
<dbReference type="AlphaFoldDB" id="A0A8H8WXB9"/>
<dbReference type="KEGG" id="mind:mvi_47370"/>
<sequence length="141" mass="15693">MDRTESRLAGRGQLAFWGRVQVSSDGLGWPEYPCGLWSDAIFVDTKTMTIVFDEPKRQAHLAKRGYDVAAFERCFDRESAMEAPTRPSETGRPRFNLIGHWNDEIVVLAVVSPLGSAALSLVSLRAASPKERNAYARHLEG</sequence>
<dbReference type="Gene3D" id="3.10.450.530">
    <property type="entry name" value="Ribonuclease toxin, BrnT, of type II toxin-antitoxin system"/>
    <property type="match status" value="1"/>
</dbReference>
<gene>
    <name evidence="1" type="ORF">mvi_47370</name>
</gene>
<dbReference type="Proteomes" id="UP000663508">
    <property type="component" value="Chromosome"/>
</dbReference>
<dbReference type="InterPro" id="IPR007460">
    <property type="entry name" value="BrnT_toxin"/>
</dbReference>
<evidence type="ECO:0000313" key="2">
    <source>
        <dbReference type="Proteomes" id="UP000663508"/>
    </source>
</evidence>
<dbReference type="Pfam" id="PF04365">
    <property type="entry name" value="BrnT_toxin"/>
    <property type="match status" value="1"/>
</dbReference>
<accession>A0A8H8WXB9</accession>